<dbReference type="AlphaFoldDB" id="A0AAV4GNK7"/>
<dbReference type="Pfam" id="PF00010">
    <property type="entry name" value="HLH"/>
    <property type="match status" value="1"/>
</dbReference>
<accession>A0AAV4GNK7</accession>
<feature type="region of interest" description="Disordered" evidence="1">
    <location>
        <begin position="281"/>
        <end position="329"/>
    </location>
</feature>
<comment type="caution">
    <text evidence="3">The sequence shown here is derived from an EMBL/GenBank/DDBJ whole genome shotgun (WGS) entry which is preliminary data.</text>
</comment>
<organism evidence="3 4">
    <name type="scientific">Elysia marginata</name>
    <dbReference type="NCBI Taxonomy" id="1093978"/>
    <lineage>
        <taxon>Eukaryota</taxon>
        <taxon>Metazoa</taxon>
        <taxon>Spiralia</taxon>
        <taxon>Lophotrochozoa</taxon>
        <taxon>Mollusca</taxon>
        <taxon>Gastropoda</taxon>
        <taxon>Heterobranchia</taxon>
        <taxon>Euthyneura</taxon>
        <taxon>Panpulmonata</taxon>
        <taxon>Sacoglossa</taxon>
        <taxon>Placobranchoidea</taxon>
        <taxon>Plakobranchidae</taxon>
        <taxon>Elysia</taxon>
    </lineage>
</organism>
<dbReference type="PANTHER" id="PTHR23349:SF63">
    <property type="entry name" value="FER3-LIKE PROTEIN"/>
    <property type="match status" value="1"/>
</dbReference>
<reference evidence="3 4" key="1">
    <citation type="journal article" date="2021" name="Elife">
        <title>Chloroplast acquisition without the gene transfer in kleptoplastic sea slugs, Plakobranchus ocellatus.</title>
        <authorList>
            <person name="Maeda T."/>
            <person name="Takahashi S."/>
            <person name="Yoshida T."/>
            <person name="Shimamura S."/>
            <person name="Takaki Y."/>
            <person name="Nagai Y."/>
            <person name="Toyoda A."/>
            <person name="Suzuki Y."/>
            <person name="Arimoto A."/>
            <person name="Ishii H."/>
            <person name="Satoh N."/>
            <person name="Nishiyama T."/>
            <person name="Hasebe M."/>
            <person name="Maruyama T."/>
            <person name="Minagawa J."/>
            <person name="Obokata J."/>
            <person name="Shigenobu S."/>
        </authorList>
    </citation>
    <scope>NUCLEOTIDE SEQUENCE [LARGE SCALE GENOMIC DNA]</scope>
</reference>
<evidence type="ECO:0000256" key="1">
    <source>
        <dbReference type="SAM" id="MobiDB-lite"/>
    </source>
</evidence>
<dbReference type="InterPro" id="IPR050283">
    <property type="entry name" value="E-box_TF_Regulators"/>
</dbReference>
<dbReference type="PROSITE" id="PS50888">
    <property type="entry name" value="BHLH"/>
    <property type="match status" value="1"/>
</dbReference>
<dbReference type="SMART" id="SM00353">
    <property type="entry name" value="HLH"/>
    <property type="match status" value="1"/>
</dbReference>
<evidence type="ECO:0000313" key="4">
    <source>
        <dbReference type="Proteomes" id="UP000762676"/>
    </source>
</evidence>
<dbReference type="SUPFAM" id="SSF47459">
    <property type="entry name" value="HLH, helix-loop-helix DNA-binding domain"/>
    <property type="match status" value="1"/>
</dbReference>
<dbReference type="Proteomes" id="UP000762676">
    <property type="component" value="Unassembled WGS sequence"/>
</dbReference>
<sequence length="578" mass="65061">MDSYSNVVGYLLRKDEIQVRYSLKTWRATEKDVHIIQKQARFKKTNVNKASGPHNIRPRLLKTCSNQLASILTFIINWSLATSTIPLGFKQSAVVPMPKKPCPETLNSYRPVDHTVVMTKCFEKVADSSNSLFRHLEFRRKIDTSKMTWYFPEHSNQMPAAVRDVTTEKDYCYAGDQNPPHQVYSFPSLLSTPGQESASFDSYYNINHLTHQEDFNSQLYTHNQSGLDITSCIPDAASKAYATDSDRGSNNSHCYTYNNQPHNYKTSPFVWVGTNNFFTPSSSRHQRHCNTLSTSSSRTPSQRRQSSGRLEKTSRKRRAPTVDQRRAANVRERRRMYSLNEAFDCLRQRIPTFAYEKRLSRIETLRLAMAYISFMADILSGQDAGTTKASQQCHRTPLSEANSLVEPGAHRQGQSYFTNQPGISCQGDSPAVSQSNLGQQGEYYQGNQLDLVHQGGSFVTSQTCLPRHGHPYSANGTGITQNEHPYSANQTGLPYHEESFSANLSDLPNNGKYYSEKLSDPVRNEKALPVYQPDESKDLKSASHNLCPATGLVDGQSVCDYKIASGDNYQGRDAPSMV</sequence>
<name>A0AAV4GNK7_9GAST</name>
<feature type="compositionally biased region" description="Low complexity" evidence="1">
    <location>
        <begin position="293"/>
        <end position="307"/>
    </location>
</feature>
<dbReference type="GO" id="GO:0000977">
    <property type="term" value="F:RNA polymerase II transcription regulatory region sequence-specific DNA binding"/>
    <property type="evidence" value="ECO:0007669"/>
    <property type="project" value="TreeGrafter"/>
</dbReference>
<dbReference type="CDD" id="cd11415">
    <property type="entry name" value="bHLH_TS_FERD3L_NATO3"/>
    <property type="match status" value="1"/>
</dbReference>
<gene>
    <name evidence="3" type="ORF">ElyMa_000743700</name>
</gene>
<dbReference type="PANTHER" id="PTHR23349">
    <property type="entry name" value="BASIC HELIX-LOOP-HELIX TRANSCRIPTION FACTOR, TWIST"/>
    <property type="match status" value="1"/>
</dbReference>
<dbReference type="GO" id="GO:0046983">
    <property type="term" value="F:protein dimerization activity"/>
    <property type="evidence" value="ECO:0007669"/>
    <property type="project" value="InterPro"/>
</dbReference>
<dbReference type="GO" id="GO:0000981">
    <property type="term" value="F:DNA-binding transcription factor activity, RNA polymerase II-specific"/>
    <property type="evidence" value="ECO:0007669"/>
    <property type="project" value="TreeGrafter"/>
</dbReference>
<dbReference type="InterPro" id="IPR036638">
    <property type="entry name" value="HLH_DNA-bd_sf"/>
</dbReference>
<dbReference type="EMBL" id="BMAT01001508">
    <property type="protein sequence ID" value="GFR87322.1"/>
    <property type="molecule type" value="Genomic_DNA"/>
</dbReference>
<evidence type="ECO:0000313" key="3">
    <source>
        <dbReference type="EMBL" id="GFR87322.1"/>
    </source>
</evidence>
<protein>
    <submittedName>
        <fullName evidence="3">Hlh transcription factor fer3-like 116</fullName>
    </submittedName>
</protein>
<proteinExistence type="predicted"/>
<feature type="domain" description="BHLH" evidence="2">
    <location>
        <begin position="323"/>
        <end position="375"/>
    </location>
</feature>
<keyword evidence="4" id="KW-1185">Reference proteome</keyword>
<evidence type="ECO:0000259" key="2">
    <source>
        <dbReference type="PROSITE" id="PS50888"/>
    </source>
</evidence>
<dbReference type="InterPro" id="IPR011598">
    <property type="entry name" value="bHLH_dom"/>
</dbReference>
<dbReference type="Gene3D" id="4.10.280.10">
    <property type="entry name" value="Helix-loop-helix DNA-binding domain"/>
    <property type="match status" value="1"/>
</dbReference>
<dbReference type="GO" id="GO:0032502">
    <property type="term" value="P:developmental process"/>
    <property type="evidence" value="ECO:0007669"/>
    <property type="project" value="TreeGrafter"/>
</dbReference>